<reference evidence="3 4" key="1">
    <citation type="submission" date="2018-09" db="EMBL/GenBank/DDBJ databases">
        <authorList>
            <person name="Zhu H."/>
        </authorList>
    </citation>
    <scope>NUCLEOTIDE SEQUENCE [LARGE SCALE GENOMIC DNA]</scope>
    <source>
        <strain evidence="3 4">K2R01-6</strain>
    </source>
</reference>
<dbReference type="Proteomes" id="UP000286100">
    <property type="component" value="Unassembled WGS sequence"/>
</dbReference>
<comment type="caution">
    <text evidence="3">The sequence shown here is derived from an EMBL/GenBank/DDBJ whole genome shotgun (WGS) entry which is preliminary data.</text>
</comment>
<sequence>MGSSQMFDRQPEIVPDIARGSPATPDRLMRHPTPNVPYTIERLAWSDAILGEIALAGEIVTLRSGFGSGLAIRAGGPAGHIWAVGDRGPNLKIEVAVKRYGLRALNKLAKLKGAKIMPRVDIGPALAELRVSDGAVEILRTIRLVSDDDVPVSGLPMPSSNDLLAEPVFDLAGRPLPADPNGLDSEGIVAMRDGSFWVADEFAPSLVRVDAQGSIRRRLVPANCSVNGMSAAENVLPAIASRRQLNRGFEGLTLSRDEKWLFLAFQSPLAHPDEAAHKRARHVRLWQLDAASGAVAAQYLYPLDPPETFRRDRARGGFAREDIKVSEIVWIDDHALLVLERGSETTKIYRCDFSSALALPPEHLEIETRPTVEQLSAGPDQFPLPVLAKTLLLSSDDMPELVADMEGMAIVSPTELLLVNDNDFGVEGAETSFWKVTFDAPVLQ</sequence>
<evidence type="ECO:0000313" key="4">
    <source>
        <dbReference type="Proteomes" id="UP000286100"/>
    </source>
</evidence>
<evidence type="ECO:0000259" key="2">
    <source>
        <dbReference type="Pfam" id="PF13449"/>
    </source>
</evidence>
<feature type="region of interest" description="Disordered" evidence="1">
    <location>
        <begin position="1"/>
        <end position="32"/>
    </location>
</feature>
<dbReference type="AlphaFoldDB" id="A0A418WRC0"/>
<dbReference type="PANTHER" id="PTHR37957">
    <property type="entry name" value="BLR7070 PROTEIN"/>
    <property type="match status" value="1"/>
</dbReference>
<dbReference type="PANTHER" id="PTHR37957:SF1">
    <property type="entry name" value="PHYTASE-LIKE DOMAIN-CONTAINING PROTEIN"/>
    <property type="match status" value="1"/>
</dbReference>
<name>A0A418WRC0_9SPHN</name>
<dbReference type="OrthoDB" id="9795869at2"/>
<accession>A0A418WRC0</accession>
<evidence type="ECO:0000313" key="3">
    <source>
        <dbReference type="EMBL" id="RJF93793.1"/>
    </source>
</evidence>
<keyword evidence="4" id="KW-1185">Reference proteome</keyword>
<feature type="domain" description="Phytase-like" evidence="2">
    <location>
        <begin position="68"/>
        <end position="424"/>
    </location>
</feature>
<gene>
    <name evidence="3" type="ORF">D3876_05755</name>
</gene>
<dbReference type="InterPro" id="IPR027372">
    <property type="entry name" value="Phytase-like_dom"/>
</dbReference>
<organism evidence="3 4">
    <name type="scientific">Sphingomonas cavernae</name>
    <dbReference type="NCBI Taxonomy" id="2320861"/>
    <lineage>
        <taxon>Bacteria</taxon>
        <taxon>Pseudomonadati</taxon>
        <taxon>Pseudomonadota</taxon>
        <taxon>Alphaproteobacteria</taxon>
        <taxon>Sphingomonadales</taxon>
        <taxon>Sphingomonadaceae</taxon>
        <taxon>Sphingomonas</taxon>
    </lineage>
</organism>
<evidence type="ECO:0000256" key="1">
    <source>
        <dbReference type="SAM" id="MobiDB-lite"/>
    </source>
</evidence>
<protein>
    <submittedName>
        <fullName evidence="3">Esterase-like activity of phytase family protein</fullName>
    </submittedName>
</protein>
<proteinExistence type="predicted"/>
<dbReference type="Pfam" id="PF13449">
    <property type="entry name" value="Phytase-like"/>
    <property type="match status" value="1"/>
</dbReference>
<dbReference type="EMBL" id="QYUM01000002">
    <property type="protein sequence ID" value="RJF93793.1"/>
    <property type="molecule type" value="Genomic_DNA"/>
</dbReference>